<dbReference type="InterPro" id="IPR036236">
    <property type="entry name" value="Znf_C2H2_sf"/>
</dbReference>
<evidence type="ECO:0000256" key="6">
    <source>
        <dbReference type="ARBA" id="ARBA00037948"/>
    </source>
</evidence>
<dbReference type="PANTHER" id="PTHR24388">
    <property type="entry name" value="ZINC FINGER PROTEIN"/>
    <property type="match status" value="1"/>
</dbReference>
<dbReference type="GO" id="GO:0008270">
    <property type="term" value="F:zinc ion binding"/>
    <property type="evidence" value="ECO:0007669"/>
    <property type="project" value="UniProtKB-KW"/>
</dbReference>
<dbReference type="PROSITE" id="PS50157">
    <property type="entry name" value="ZINC_FINGER_C2H2_2"/>
    <property type="match status" value="3"/>
</dbReference>
<feature type="compositionally biased region" description="Basic and acidic residues" evidence="8">
    <location>
        <begin position="132"/>
        <end position="144"/>
    </location>
</feature>
<evidence type="ECO:0000313" key="10">
    <source>
        <dbReference type="Proteomes" id="UP000515158"/>
    </source>
</evidence>
<dbReference type="PANTHER" id="PTHR24388:SF104">
    <property type="entry name" value="AT-RICH BINDING PROTEIN-RELATED"/>
    <property type="match status" value="1"/>
</dbReference>
<dbReference type="SMART" id="SM00355">
    <property type="entry name" value="ZnF_C2H2"/>
    <property type="match status" value="3"/>
</dbReference>
<keyword evidence="4" id="KW-0862">Zinc</keyword>
<evidence type="ECO:0000256" key="7">
    <source>
        <dbReference type="PROSITE-ProRule" id="PRU00042"/>
    </source>
</evidence>
<evidence type="ECO:0000256" key="8">
    <source>
        <dbReference type="SAM" id="MobiDB-lite"/>
    </source>
</evidence>
<dbReference type="Proteomes" id="UP000515158">
    <property type="component" value="Unplaced"/>
</dbReference>
<evidence type="ECO:0000259" key="9">
    <source>
        <dbReference type="PROSITE" id="PS50157"/>
    </source>
</evidence>
<keyword evidence="3 7" id="KW-0863">Zinc-finger</keyword>
<dbReference type="GO" id="GO:0000981">
    <property type="term" value="F:DNA-binding transcription factor activity, RNA polymerase II-specific"/>
    <property type="evidence" value="ECO:0007669"/>
    <property type="project" value="TreeGrafter"/>
</dbReference>
<dbReference type="SUPFAM" id="SSF57667">
    <property type="entry name" value="beta-beta-alpha zinc fingers"/>
    <property type="match status" value="2"/>
</dbReference>
<feature type="domain" description="C2H2-type" evidence="9">
    <location>
        <begin position="64"/>
        <end position="92"/>
    </location>
</feature>
<evidence type="ECO:0000256" key="2">
    <source>
        <dbReference type="ARBA" id="ARBA00022737"/>
    </source>
</evidence>
<comment type="similarity">
    <text evidence="6">Belongs to the snail C2H2-type zinc-finger protein family.</text>
</comment>
<dbReference type="Pfam" id="PF00096">
    <property type="entry name" value="zf-C2H2"/>
    <property type="match status" value="3"/>
</dbReference>
<evidence type="ECO:0000256" key="1">
    <source>
        <dbReference type="ARBA" id="ARBA00022723"/>
    </source>
</evidence>
<keyword evidence="1" id="KW-0479">Metal-binding</keyword>
<feature type="domain" description="C2H2-type" evidence="9">
    <location>
        <begin position="12"/>
        <end position="40"/>
    </location>
</feature>
<dbReference type="OrthoDB" id="6077919at2759"/>
<dbReference type="Gene3D" id="3.30.160.60">
    <property type="entry name" value="Classic Zinc Finger"/>
    <property type="match status" value="2"/>
</dbReference>
<organism evidence="11">
    <name type="scientific">Thrips palmi</name>
    <name type="common">Melon thrips</name>
    <dbReference type="NCBI Taxonomy" id="161013"/>
    <lineage>
        <taxon>Eukaryota</taxon>
        <taxon>Metazoa</taxon>
        <taxon>Ecdysozoa</taxon>
        <taxon>Arthropoda</taxon>
        <taxon>Hexapoda</taxon>
        <taxon>Insecta</taxon>
        <taxon>Pterygota</taxon>
        <taxon>Neoptera</taxon>
        <taxon>Paraneoptera</taxon>
        <taxon>Thysanoptera</taxon>
        <taxon>Terebrantia</taxon>
        <taxon>Thripoidea</taxon>
        <taxon>Thripidae</taxon>
        <taxon>Thrips</taxon>
    </lineage>
</organism>
<dbReference type="InterPro" id="IPR050527">
    <property type="entry name" value="Snail/Krueppel_Znf"/>
</dbReference>
<feature type="domain" description="C2H2-type" evidence="9">
    <location>
        <begin position="94"/>
        <end position="122"/>
    </location>
</feature>
<accession>A0A6P9A8E9</accession>
<dbReference type="InParanoid" id="A0A6P9A8E9"/>
<feature type="region of interest" description="Disordered" evidence="8">
    <location>
        <begin position="114"/>
        <end position="172"/>
    </location>
</feature>
<dbReference type="InterPro" id="IPR013087">
    <property type="entry name" value="Znf_C2H2_type"/>
</dbReference>
<reference evidence="11" key="1">
    <citation type="submission" date="2025-08" db="UniProtKB">
        <authorList>
            <consortium name="RefSeq"/>
        </authorList>
    </citation>
    <scope>IDENTIFICATION</scope>
    <source>
        <tissue evidence="11">Total insect</tissue>
    </source>
</reference>
<feature type="compositionally biased region" description="Low complexity" evidence="8">
    <location>
        <begin position="152"/>
        <end position="172"/>
    </location>
</feature>
<keyword evidence="10" id="KW-1185">Reference proteome</keyword>
<name>A0A6P9A8E9_THRPL</name>
<dbReference type="AlphaFoldDB" id="A0A6P9A8E9"/>
<keyword evidence="2" id="KW-0677">Repeat</keyword>
<dbReference type="GeneID" id="117653055"/>
<evidence type="ECO:0000256" key="5">
    <source>
        <dbReference type="ARBA" id="ARBA00023242"/>
    </source>
</evidence>
<dbReference type="PROSITE" id="PS00028">
    <property type="entry name" value="ZINC_FINGER_C2H2_1"/>
    <property type="match status" value="2"/>
</dbReference>
<dbReference type="RefSeq" id="XP_034254303.1">
    <property type="nucleotide sequence ID" value="XM_034398412.1"/>
</dbReference>
<dbReference type="GO" id="GO:0000978">
    <property type="term" value="F:RNA polymerase II cis-regulatory region sequence-specific DNA binding"/>
    <property type="evidence" value="ECO:0007669"/>
    <property type="project" value="TreeGrafter"/>
</dbReference>
<evidence type="ECO:0000313" key="11">
    <source>
        <dbReference type="RefSeq" id="XP_034254303.1"/>
    </source>
</evidence>
<dbReference type="KEGG" id="tpal:117653055"/>
<evidence type="ECO:0000256" key="3">
    <source>
        <dbReference type="ARBA" id="ARBA00022771"/>
    </source>
</evidence>
<evidence type="ECO:0000256" key="4">
    <source>
        <dbReference type="ARBA" id="ARBA00022833"/>
    </source>
</evidence>
<proteinExistence type="inferred from homology"/>
<keyword evidence="5" id="KW-0539">Nucleus</keyword>
<gene>
    <name evidence="11" type="primary">LOC117653055</name>
</gene>
<sequence>MAVAPSAPAMAYQCSKCPKRFASQSNLRRHFVNLHGQDRGPFYCPFCGLFGDSLRLMVDTGEGLVCPVCQKSFTRRDNLKSHFSNLHGEHRGPFRCSFCFKVTKNKMSLRAHMKNYHPNQLQRRKSSSNSGERGERGDTLKLDESPSPLVTLGSLGLGAPLPLSSPASPALP</sequence>
<protein>
    <submittedName>
        <fullName evidence="11">Zinc finger protein 628-like</fullName>
    </submittedName>
</protein>